<feature type="chain" id="PRO_5041266576" evidence="1">
    <location>
        <begin position="27"/>
        <end position="167"/>
    </location>
</feature>
<dbReference type="AlphaFoldDB" id="A0AA51X6M0"/>
<dbReference type="Pfam" id="PF13474">
    <property type="entry name" value="SnoaL_3"/>
    <property type="match status" value="1"/>
</dbReference>
<proteinExistence type="predicted"/>
<dbReference type="EMBL" id="CP133548">
    <property type="protein sequence ID" value="WMS86994.1"/>
    <property type="molecule type" value="Genomic_DNA"/>
</dbReference>
<gene>
    <name evidence="3" type="ORF">Q9312_17405</name>
</gene>
<dbReference type="Proteomes" id="UP001239782">
    <property type="component" value="Chromosome"/>
</dbReference>
<evidence type="ECO:0000256" key="1">
    <source>
        <dbReference type="SAM" id="SignalP"/>
    </source>
</evidence>
<dbReference type="Gene3D" id="3.10.450.50">
    <property type="match status" value="1"/>
</dbReference>
<evidence type="ECO:0000313" key="4">
    <source>
        <dbReference type="Proteomes" id="UP001239782"/>
    </source>
</evidence>
<dbReference type="SUPFAM" id="SSF54427">
    <property type="entry name" value="NTF2-like"/>
    <property type="match status" value="1"/>
</dbReference>
<organism evidence="3 4">
    <name type="scientific">Pleionea litopenaei</name>
    <dbReference type="NCBI Taxonomy" id="3070815"/>
    <lineage>
        <taxon>Bacteria</taxon>
        <taxon>Pseudomonadati</taxon>
        <taxon>Pseudomonadota</taxon>
        <taxon>Gammaproteobacteria</taxon>
        <taxon>Oceanospirillales</taxon>
        <taxon>Pleioneaceae</taxon>
        <taxon>Pleionea</taxon>
    </lineage>
</organism>
<dbReference type="KEGG" id="plei:Q9312_17405"/>
<dbReference type="InterPro" id="IPR032710">
    <property type="entry name" value="NTF2-like_dom_sf"/>
</dbReference>
<evidence type="ECO:0000259" key="2">
    <source>
        <dbReference type="Pfam" id="PF13474"/>
    </source>
</evidence>
<dbReference type="RefSeq" id="WP_309202130.1">
    <property type="nucleotide sequence ID" value="NZ_CP133548.1"/>
</dbReference>
<sequence>MIIKNHPIFATWLLWLGSFLSSNLWAEQCNTSVDDTLDQLHRAAAQAEGEVYFQLFTADAYYIGTDANETWTLKEFKQFAKPYFDNGRGWLYEVKQRHVTLHDKKGTAWFVELLNNDKYGTSRGSGVLLKEQGCWKIAQYHLAFPIPNAIAAELTAKIKAYEKKNEH</sequence>
<keyword evidence="4" id="KW-1185">Reference proteome</keyword>
<keyword evidence="1" id="KW-0732">Signal</keyword>
<dbReference type="InterPro" id="IPR037401">
    <property type="entry name" value="SnoaL-like"/>
</dbReference>
<reference evidence="3 4" key="1">
    <citation type="submission" date="2023-08" db="EMBL/GenBank/DDBJ databases">
        <title>Pleionea litopenaei sp. nov., isolated from stomach of juvenile Litopenaeus vannamei.</title>
        <authorList>
            <person name="Rho A.M."/>
            <person name="Hwang C.Y."/>
        </authorList>
    </citation>
    <scope>NUCLEOTIDE SEQUENCE [LARGE SCALE GENOMIC DNA]</scope>
    <source>
        <strain evidence="3 4">HL-JVS1</strain>
    </source>
</reference>
<evidence type="ECO:0000313" key="3">
    <source>
        <dbReference type="EMBL" id="WMS86994.1"/>
    </source>
</evidence>
<feature type="domain" description="SnoaL-like" evidence="2">
    <location>
        <begin position="33"/>
        <end position="147"/>
    </location>
</feature>
<name>A0AA51X6M0_9GAMM</name>
<protein>
    <submittedName>
        <fullName evidence="3">Nuclear transport factor 2 family protein</fullName>
    </submittedName>
</protein>
<feature type="signal peptide" evidence="1">
    <location>
        <begin position="1"/>
        <end position="26"/>
    </location>
</feature>
<accession>A0AA51X6M0</accession>